<dbReference type="EMBL" id="CP003600">
    <property type="protein sequence ID" value="AFY93289.1"/>
    <property type="molecule type" value="Genomic_DNA"/>
</dbReference>
<dbReference type="AlphaFoldDB" id="K9UGH8"/>
<dbReference type="Proteomes" id="UP000010366">
    <property type="component" value="Chromosome"/>
</dbReference>
<keyword evidence="2 6" id="KW-0238">DNA-binding</keyword>
<dbReference type="PATRIC" id="fig|1173020.3.peg.2507"/>
<reference evidence="6 7" key="1">
    <citation type="submission" date="2012-05" db="EMBL/GenBank/DDBJ databases">
        <title>Finished chromosome of genome of Chamaesiphon sp. PCC 6605.</title>
        <authorList>
            <consortium name="US DOE Joint Genome Institute"/>
            <person name="Gugger M."/>
            <person name="Coursin T."/>
            <person name="Rippka R."/>
            <person name="Tandeau De Marsac N."/>
            <person name="Huntemann M."/>
            <person name="Wei C.-L."/>
            <person name="Han J."/>
            <person name="Detter J.C."/>
            <person name="Han C."/>
            <person name="Tapia R."/>
            <person name="Chen A."/>
            <person name="Kyrpides N."/>
            <person name="Mavromatis K."/>
            <person name="Markowitz V."/>
            <person name="Szeto E."/>
            <person name="Ivanova N."/>
            <person name="Pagani I."/>
            <person name="Pati A."/>
            <person name="Goodwin L."/>
            <person name="Nordberg H.P."/>
            <person name="Cantor M.N."/>
            <person name="Hua S.X."/>
            <person name="Woyke T."/>
            <person name="Kerfeld C.A."/>
        </authorList>
    </citation>
    <scope>NUCLEOTIDE SEQUENCE [LARGE SCALE GENOMIC DNA]</scope>
    <source>
        <strain evidence="7">ATCC 27169 / PCC 6605</strain>
    </source>
</reference>
<keyword evidence="7" id="KW-1185">Reference proteome</keyword>
<dbReference type="InterPro" id="IPR001789">
    <property type="entry name" value="Sig_transdc_resp-reg_receiver"/>
</dbReference>
<dbReference type="PROSITE" id="PS50110">
    <property type="entry name" value="RESPONSE_REGULATORY"/>
    <property type="match status" value="1"/>
</dbReference>
<dbReference type="PROSITE" id="PS50043">
    <property type="entry name" value="HTH_LUXR_2"/>
    <property type="match status" value="1"/>
</dbReference>
<name>K9UGH8_CHAP6</name>
<dbReference type="eggNOG" id="COG2197">
    <property type="taxonomic scope" value="Bacteria"/>
</dbReference>
<dbReference type="Pfam" id="PF00072">
    <property type="entry name" value="Response_reg"/>
    <property type="match status" value="1"/>
</dbReference>
<dbReference type="SMART" id="SM00421">
    <property type="entry name" value="HTH_LUXR"/>
    <property type="match status" value="1"/>
</dbReference>
<dbReference type="SUPFAM" id="SSF46894">
    <property type="entry name" value="C-terminal effector domain of the bipartite response regulators"/>
    <property type="match status" value="1"/>
</dbReference>
<dbReference type="InterPro" id="IPR058245">
    <property type="entry name" value="NreC/VraR/RcsB-like_REC"/>
</dbReference>
<feature type="domain" description="Response regulatory" evidence="5">
    <location>
        <begin position="7"/>
        <end position="123"/>
    </location>
</feature>
<dbReference type="PRINTS" id="PR00038">
    <property type="entry name" value="HTHLUXR"/>
</dbReference>
<dbReference type="STRING" id="1173020.Cha6605_2206"/>
<evidence type="ECO:0000256" key="3">
    <source>
        <dbReference type="PROSITE-ProRule" id="PRU00169"/>
    </source>
</evidence>
<feature type="domain" description="HTH luxR-type" evidence="4">
    <location>
        <begin position="151"/>
        <end position="216"/>
    </location>
</feature>
<dbReference type="CDD" id="cd06170">
    <property type="entry name" value="LuxR_C_like"/>
    <property type="match status" value="1"/>
</dbReference>
<organism evidence="6 7">
    <name type="scientific">Chamaesiphon minutus (strain ATCC 27169 / PCC 6605)</name>
    <dbReference type="NCBI Taxonomy" id="1173020"/>
    <lineage>
        <taxon>Bacteria</taxon>
        <taxon>Bacillati</taxon>
        <taxon>Cyanobacteriota</taxon>
        <taxon>Cyanophyceae</taxon>
        <taxon>Gomontiellales</taxon>
        <taxon>Chamaesiphonaceae</taxon>
        <taxon>Chamaesiphon</taxon>
    </lineage>
</organism>
<sequence length="221" mass="24300">MSLDRLKILLVEDDELFRLGLLVRLQREPSIEILTEANDGETAIDLAKQQLFDLVLLDIGLPGLGGIETCRQLKQNHPKLSILALTSRSDRSLIARLVAAGAQGYCLKGVGAETLILAMRSVIAGASWWDATATAEIHNLFQNNPTEDRTNATTIESLTRREQEILHLIADRKTDREIAEILYIAPGTVRVHVHTILHKLGASDRKQAVAIAIQNGIATEC</sequence>
<dbReference type="SMART" id="SM00448">
    <property type="entry name" value="REC"/>
    <property type="match status" value="1"/>
</dbReference>
<dbReference type="RefSeq" id="WP_015159443.1">
    <property type="nucleotide sequence ID" value="NC_019697.1"/>
</dbReference>
<evidence type="ECO:0000256" key="2">
    <source>
        <dbReference type="ARBA" id="ARBA00023125"/>
    </source>
</evidence>
<evidence type="ECO:0000259" key="5">
    <source>
        <dbReference type="PROSITE" id="PS50110"/>
    </source>
</evidence>
<dbReference type="InterPro" id="IPR000792">
    <property type="entry name" value="Tscrpt_reg_LuxR_C"/>
</dbReference>
<evidence type="ECO:0000256" key="1">
    <source>
        <dbReference type="ARBA" id="ARBA00022553"/>
    </source>
</evidence>
<evidence type="ECO:0000313" key="6">
    <source>
        <dbReference type="EMBL" id="AFY93289.1"/>
    </source>
</evidence>
<dbReference type="PANTHER" id="PTHR43214">
    <property type="entry name" value="TWO-COMPONENT RESPONSE REGULATOR"/>
    <property type="match status" value="1"/>
</dbReference>
<dbReference type="InterPro" id="IPR039420">
    <property type="entry name" value="WalR-like"/>
</dbReference>
<keyword evidence="1 3" id="KW-0597">Phosphoprotein</keyword>
<protein>
    <submittedName>
        <fullName evidence="6">Response regulator containing a CheY-like receiver domain and an HTH DNA-binding domain</fullName>
    </submittedName>
</protein>
<feature type="modified residue" description="4-aspartylphosphate" evidence="3">
    <location>
        <position position="58"/>
    </location>
</feature>
<dbReference type="HOGENOM" id="CLU_000445_90_10_3"/>
<dbReference type="GO" id="GO:0006355">
    <property type="term" value="P:regulation of DNA-templated transcription"/>
    <property type="evidence" value="ECO:0007669"/>
    <property type="project" value="InterPro"/>
</dbReference>
<dbReference type="GO" id="GO:0003677">
    <property type="term" value="F:DNA binding"/>
    <property type="evidence" value="ECO:0007669"/>
    <property type="project" value="UniProtKB-KW"/>
</dbReference>
<evidence type="ECO:0000313" key="7">
    <source>
        <dbReference type="Proteomes" id="UP000010366"/>
    </source>
</evidence>
<dbReference type="CDD" id="cd17535">
    <property type="entry name" value="REC_NarL-like"/>
    <property type="match status" value="1"/>
</dbReference>
<dbReference type="SUPFAM" id="SSF52172">
    <property type="entry name" value="CheY-like"/>
    <property type="match status" value="1"/>
</dbReference>
<dbReference type="OrthoDB" id="3827286at2"/>
<evidence type="ECO:0000259" key="4">
    <source>
        <dbReference type="PROSITE" id="PS50043"/>
    </source>
</evidence>
<dbReference type="Gene3D" id="3.40.50.2300">
    <property type="match status" value="1"/>
</dbReference>
<dbReference type="GO" id="GO:0000160">
    <property type="term" value="P:phosphorelay signal transduction system"/>
    <property type="evidence" value="ECO:0007669"/>
    <property type="project" value="InterPro"/>
</dbReference>
<dbReference type="KEGG" id="cmp:Cha6605_2206"/>
<proteinExistence type="predicted"/>
<dbReference type="InterPro" id="IPR011006">
    <property type="entry name" value="CheY-like_superfamily"/>
</dbReference>
<dbReference type="InterPro" id="IPR016032">
    <property type="entry name" value="Sig_transdc_resp-reg_C-effctor"/>
</dbReference>
<gene>
    <name evidence="6" type="ORF">Cha6605_2206</name>
</gene>
<dbReference type="Pfam" id="PF00196">
    <property type="entry name" value="GerE"/>
    <property type="match status" value="1"/>
</dbReference>
<dbReference type="PANTHER" id="PTHR43214:SF43">
    <property type="entry name" value="TWO-COMPONENT RESPONSE REGULATOR"/>
    <property type="match status" value="1"/>
</dbReference>
<accession>K9UGH8</accession>